<evidence type="ECO:0000313" key="8">
    <source>
        <dbReference type="Proteomes" id="UP000285301"/>
    </source>
</evidence>
<dbReference type="GO" id="GO:0004519">
    <property type="term" value="F:endonuclease activity"/>
    <property type="evidence" value="ECO:0007669"/>
    <property type="project" value="UniProtKB-KW"/>
</dbReference>
<evidence type="ECO:0000256" key="3">
    <source>
        <dbReference type="ARBA" id="ARBA00022722"/>
    </source>
</evidence>
<protein>
    <recommendedName>
        <fullName evidence="6">Peptidase A2 domain-containing protein</fullName>
    </recommendedName>
</protein>
<keyword evidence="4" id="KW-0255">Endonuclease</keyword>
<dbReference type="SUPFAM" id="SSF50630">
    <property type="entry name" value="Acid proteases"/>
    <property type="match status" value="1"/>
</dbReference>
<dbReference type="GO" id="GO:0004190">
    <property type="term" value="F:aspartic-type endopeptidase activity"/>
    <property type="evidence" value="ECO:0007669"/>
    <property type="project" value="InterPro"/>
</dbReference>
<dbReference type="SUPFAM" id="SSF56672">
    <property type="entry name" value="DNA/RNA polymerases"/>
    <property type="match status" value="1"/>
</dbReference>
<dbReference type="Gene3D" id="2.40.70.10">
    <property type="entry name" value="Acid Proteases"/>
    <property type="match status" value="1"/>
</dbReference>
<dbReference type="InterPro" id="IPR050951">
    <property type="entry name" value="Retrovirus_Pol_polyprotein"/>
</dbReference>
<accession>A0A3S3P1E7</accession>
<evidence type="ECO:0000259" key="6">
    <source>
        <dbReference type="PROSITE" id="PS50175"/>
    </source>
</evidence>
<evidence type="ECO:0000256" key="1">
    <source>
        <dbReference type="ARBA" id="ARBA00022679"/>
    </source>
</evidence>
<proteinExistence type="predicted"/>
<dbReference type="GO" id="GO:0071897">
    <property type="term" value="P:DNA biosynthetic process"/>
    <property type="evidence" value="ECO:0007669"/>
    <property type="project" value="UniProtKB-ARBA"/>
</dbReference>
<dbReference type="PANTHER" id="PTHR37984:SF5">
    <property type="entry name" value="PROTEIN NYNRIN-LIKE"/>
    <property type="match status" value="1"/>
</dbReference>
<dbReference type="PROSITE" id="PS00141">
    <property type="entry name" value="ASP_PROTEASE"/>
    <property type="match status" value="1"/>
</dbReference>
<organism evidence="7 8">
    <name type="scientific">Dinothrombium tinctorium</name>
    <dbReference type="NCBI Taxonomy" id="1965070"/>
    <lineage>
        <taxon>Eukaryota</taxon>
        <taxon>Metazoa</taxon>
        <taxon>Ecdysozoa</taxon>
        <taxon>Arthropoda</taxon>
        <taxon>Chelicerata</taxon>
        <taxon>Arachnida</taxon>
        <taxon>Acari</taxon>
        <taxon>Acariformes</taxon>
        <taxon>Trombidiformes</taxon>
        <taxon>Prostigmata</taxon>
        <taxon>Anystina</taxon>
        <taxon>Parasitengona</taxon>
        <taxon>Trombidioidea</taxon>
        <taxon>Trombidiidae</taxon>
        <taxon>Dinothrombium</taxon>
    </lineage>
</organism>
<dbReference type="InterPro" id="IPR043502">
    <property type="entry name" value="DNA/RNA_pol_sf"/>
</dbReference>
<dbReference type="Gene3D" id="3.10.10.10">
    <property type="entry name" value="HIV Type 1 Reverse Transcriptase, subunit A, domain 1"/>
    <property type="match status" value="1"/>
</dbReference>
<gene>
    <name evidence="7" type="ORF">B4U79_12339</name>
</gene>
<comment type="caution">
    <text evidence="7">The sequence shown here is derived from an EMBL/GenBank/DDBJ whole genome shotgun (WGS) entry which is preliminary data.</text>
</comment>
<feature type="domain" description="Peptidase A2" evidence="6">
    <location>
        <begin position="102"/>
        <end position="180"/>
    </location>
</feature>
<keyword evidence="3" id="KW-0540">Nuclease</keyword>
<dbReference type="InterPro" id="IPR021109">
    <property type="entry name" value="Peptidase_aspartic_dom_sf"/>
</dbReference>
<sequence>MRRGNINHEEPNMVNAIQSSEIKSSEIQEVLAPDFDCFQLNVLLPPMGRATKQEGDDASCPIPFKGNCYIPQNFTFIGSTIYESIRERAVPVIKMKVNGVETKALIDSGSAISVISETLFNKLRTPFYAWFGGLLRGADGKGIKPQGITKIIVSHEKGTHEIEVVVIKGANPDLLLGNDYSRKAGLNIDFGKRIIRFASVQNRSVEVQTEEPETNIESVITTLNKIDIPDADMQDEKFELSDDDRNYLSNFRLGNVTTEEEIRICDLLKHYRDCFSFSMKEIGCVKCVKHRINTGNHNPINQPPYRSSPQERAIIDKTVKEMLDAGIIEPSLSPWASPVILVPKKGSDTPRMVVDYRKLNSITEPLVFPIINTEDFLFLLNGALKFAIMDVFSMY</sequence>
<keyword evidence="1" id="KW-0808">Transferase</keyword>
<keyword evidence="2" id="KW-0548">Nucleotidyltransferase</keyword>
<dbReference type="AlphaFoldDB" id="A0A3S3P1E7"/>
<dbReference type="Proteomes" id="UP000285301">
    <property type="component" value="Unassembled WGS sequence"/>
</dbReference>
<dbReference type="InterPro" id="IPR001969">
    <property type="entry name" value="Aspartic_peptidase_AS"/>
</dbReference>
<evidence type="ECO:0000256" key="5">
    <source>
        <dbReference type="ARBA" id="ARBA00022801"/>
    </source>
</evidence>
<dbReference type="CDD" id="cd00303">
    <property type="entry name" value="retropepsin_like"/>
    <property type="match status" value="1"/>
</dbReference>
<name>A0A3S3P1E7_9ACAR</name>
<dbReference type="STRING" id="1965070.A0A3S3P1E7"/>
<evidence type="ECO:0000313" key="7">
    <source>
        <dbReference type="EMBL" id="RWR98636.1"/>
    </source>
</evidence>
<dbReference type="GO" id="GO:0016779">
    <property type="term" value="F:nucleotidyltransferase activity"/>
    <property type="evidence" value="ECO:0007669"/>
    <property type="project" value="UniProtKB-KW"/>
</dbReference>
<keyword evidence="8" id="KW-1185">Reference proteome</keyword>
<dbReference type="InterPro" id="IPR001995">
    <property type="entry name" value="Peptidase_A2_cat"/>
</dbReference>
<dbReference type="PROSITE" id="PS50175">
    <property type="entry name" value="ASP_PROT_RETROV"/>
    <property type="match status" value="1"/>
</dbReference>
<keyword evidence="5" id="KW-0378">Hydrolase</keyword>
<evidence type="ECO:0000256" key="4">
    <source>
        <dbReference type="ARBA" id="ARBA00022759"/>
    </source>
</evidence>
<dbReference type="OrthoDB" id="425619at2759"/>
<evidence type="ECO:0000256" key="2">
    <source>
        <dbReference type="ARBA" id="ARBA00022695"/>
    </source>
</evidence>
<reference evidence="7 8" key="1">
    <citation type="journal article" date="2018" name="Gigascience">
        <title>Genomes of trombidid mites reveal novel predicted allergens and laterally-transferred genes associated with secondary metabolism.</title>
        <authorList>
            <person name="Dong X."/>
            <person name="Chaisiri K."/>
            <person name="Xia D."/>
            <person name="Armstrong S.D."/>
            <person name="Fang Y."/>
            <person name="Donnelly M.J."/>
            <person name="Kadowaki T."/>
            <person name="McGarry J.W."/>
            <person name="Darby A.C."/>
            <person name="Makepeace B.L."/>
        </authorList>
    </citation>
    <scope>NUCLEOTIDE SEQUENCE [LARGE SCALE GENOMIC DNA]</scope>
    <source>
        <strain evidence="7">UoL-WK</strain>
    </source>
</reference>
<dbReference type="EMBL" id="NCKU01020153">
    <property type="protein sequence ID" value="RWR98636.1"/>
    <property type="molecule type" value="Genomic_DNA"/>
</dbReference>
<dbReference type="PANTHER" id="PTHR37984">
    <property type="entry name" value="PROTEIN CBG26694"/>
    <property type="match status" value="1"/>
</dbReference>
<dbReference type="Pfam" id="PF13975">
    <property type="entry name" value="gag-asp_proteas"/>
    <property type="match status" value="1"/>
</dbReference>
<feature type="non-terminal residue" evidence="7">
    <location>
        <position position="395"/>
    </location>
</feature>
<dbReference type="GO" id="GO:0006508">
    <property type="term" value="P:proteolysis"/>
    <property type="evidence" value="ECO:0007669"/>
    <property type="project" value="InterPro"/>
</dbReference>